<reference evidence="2 3" key="1">
    <citation type="journal article" date="2013" name="Int. J. Syst. Evol. Microbiol.">
        <title>Marinoscillum luteum sp. nov., isolated from marine sediment.</title>
        <authorList>
            <person name="Cha I.T."/>
            <person name="Park S.J."/>
            <person name="Kim S.J."/>
            <person name="Kim J.G."/>
            <person name="Jung M.Y."/>
            <person name="Shin K.S."/>
            <person name="Kwon K.K."/>
            <person name="Yang S.H."/>
            <person name="Seo Y.S."/>
            <person name="Rhee S.K."/>
        </authorList>
    </citation>
    <scope>NUCLEOTIDE SEQUENCE [LARGE SCALE GENOMIC DNA]</scope>
    <source>
        <strain evidence="2 3">KCTC 23939</strain>
    </source>
</reference>
<dbReference type="PANTHER" id="PTHR37305">
    <property type="entry name" value="INTEGRAL MEMBRANE PROTEIN-RELATED"/>
    <property type="match status" value="1"/>
</dbReference>
<feature type="transmembrane region" description="Helical" evidence="1">
    <location>
        <begin position="71"/>
        <end position="89"/>
    </location>
</feature>
<accession>A0ABW7N8W5</accession>
<evidence type="ECO:0000256" key="1">
    <source>
        <dbReference type="SAM" id="Phobius"/>
    </source>
</evidence>
<dbReference type="EMBL" id="JBIPKE010000017">
    <property type="protein sequence ID" value="MFH6984063.1"/>
    <property type="molecule type" value="Genomic_DNA"/>
</dbReference>
<organism evidence="2 3">
    <name type="scientific">Marinoscillum luteum</name>
    <dbReference type="NCBI Taxonomy" id="861051"/>
    <lineage>
        <taxon>Bacteria</taxon>
        <taxon>Pseudomonadati</taxon>
        <taxon>Bacteroidota</taxon>
        <taxon>Cytophagia</taxon>
        <taxon>Cytophagales</taxon>
        <taxon>Reichenbachiellaceae</taxon>
        <taxon>Marinoscillum</taxon>
    </lineage>
</organism>
<dbReference type="RefSeq" id="WP_159585156.1">
    <property type="nucleotide sequence ID" value="NZ_JBIPKE010000017.1"/>
</dbReference>
<feature type="transmembrane region" description="Helical" evidence="1">
    <location>
        <begin position="156"/>
        <end position="176"/>
    </location>
</feature>
<keyword evidence="1" id="KW-1133">Transmembrane helix</keyword>
<dbReference type="Pfam" id="PF12730">
    <property type="entry name" value="ABC2_membrane_4"/>
    <property type="match status" value="1"/>
</dbReference>
<feature type="transmembrane region" description="Helical" evidence="1">
    <location>
        <begin position="116"/>
        <end position="136"/>
    </location>
</feature>
<evidence type="ECO:0000313" key="3">
    <source>
        <dbReference type="Proteomes" id="UP001610063"/>
    </source>
</evidence>
<keyword evidence="1" id="KW-0472">Membrane</keyword>
<dbReference type="Proteomes" id="UP001610063">
    <property type="component" value="Unassembled WGS sequence"/>
</dbReference>
<keyword evidence="3" id="KW-1185">Reference proteome</keyword>
<protein>
    <submittedName>
        <fullName evidence="2">ABC transporter permease</fullName>
    </submittedName>
</protein>
<sequence>MIRALKLEWLKIRDYKTFWVLLGMYVLALLVICFGGMFLLEYLKSKGADFNGIDPTILPIYDFPDIWQNTTYLGSFLKVLLAFIVIISVNNDQAYNTLRQNVIDGISKKEYLASKLLFIAALALISTLFLFLSGMINGAIYSHVWGSQYILDELEFLAAYFFDIVVYCSLAFLLSLIIKKSGFVIVLLFLYTLMFEPILALILEESPWFKGTFWAEIAPFLPIKALNGLIPVPFPKYVFMEIVDNVPIKALLIATGWLVIYLSGILFLLNRRDLK</sequence>
<dbReference type="PANTHER" id="PTHR37305:SF1">
    <property type="entry name" value="MEMBRANE PROTEIN"/>
    <property type="match status" value="1"/>
</dbReference>
<proteinExistence type="predicted"/>
<feature type="transmembrane region" description="Helical" evidence="1">
    <location>
        <begin position="250"/>
        <end position="269"/>
    </location>
</feature>
<evidence type="ECO:0000313" key="2">
    <source>
        <dbReference type="EMBL" id="MFH6984063.1"/>
    </source>
</evidence>
<feature type="transmembrane region" description="Helical" evidence="1">
    <location>
        <begin position="20"/>
        <end position="40"/>
    </location>
</feature>
<keyword evidence="1" id="KW-0812">Transmembrane</keyword>
<gene>
    <name evidence="2" type="ORF">ACHKAR_11475</name>
</gene>
<name>A0ABW7N8W5_9BACT</name>
<feature type="transmembrane region" description="Helical" evidence="1">
    <location>
        <begin position="183"/>
        <end position="203"/>
    </location>
</feature>
<comment type="caution">
    <text evidence="2">The sequence shown here is derived from an EMBL/GenBank/DDBJ whole genome shotgun (WGS) entry which is preliminary data.</text>
</comment>